<dbReference type="CDD" id="cd00090">
    <property type="entry name" value="HTH_ARSR"/>
    <property type="match status" value="1"/>
</dbReference>
<dbReference type="InterPro" id="IPR036390">
    <property type="entry name" value="WH_DNA-bd_sf"/>
</dbReference>
<name>A0A2Z4PU77_9GAMM</name>
<dbReference type="InterPro" id="IPR011991">
    <property type="entry name" value="ArsR-like_HTH"/>
</dbReference>
<dbReference type="EMBL" id="CP016181">
    <property type="protein sequence ID" value="AWY01073.1"/>
    <property type="molecule type" value="Genomic_DNA"/>
</dbReference>
<dbReference type="SUPFAM" id="SSF46785">
    <property type="entry name" value="Winged helix' DNA-binding domain"/>
    <property type="match status" value="1"/>
</dbReference>
<reference evidence="1 3" key="1">
    <citation type="submission" date="2016-06" db="EMBL/GenBank/DDBJ databases">
        <title>The sequenced genome of the ice-adhering bacterium Marinomonas primoryensis, from Antarctica.</title>
        <authorList>
            <person name="Graham L."/>
            <person name="Vance T.D.R."/>
            <person name="Davies P.L."/>
        </authorList>
    </citation>
    <scope>NUCLEOTIDE SEQUENCE [LARGE SCALE GENOMIC DNA]</scope>
    <source>
        <strain evidence="1 3">AceL</strain>
    </source>
</reference>
<evidence type="ECO:0000313" key="3">
    <source>
        <dbReference type="Proteomes" id="UP000249898"/>
    </source>
</evidence>
<dbReference type="InterPro" id="IPR036388">
    <property type="entry name" value="WH-like_DNA-bd_sf"/>
</dbReference>
<dbReference type="OrthoDB" id="8537236at2"/>
<dbReference type="EMBL" id="CP016181">
    <property type="protein sequence ID" value="AWY02128.1"/>
    <property type="molecule type" value="Genomic_DNA"/>
</dbReference>
<accession>A0A2Z4PU77</accession>
<dbReference type="RefSeq" id="WP_112139279.1">
    <property type="nucleotide sequence ID" value="NZ_CP016181.1"/>
</dbReference>
<dbReference type="AlphaFoldDB" id="A0A2Z4PU77"/>
<sequence>MLTDEYRYKILKELQQDPDISQRELARRLAISLGKANFCLKALIEKGLVKADNFKNSTNKAGYLYLLTPKGIEEKVSLTQRFLQRKLKEHEALEKEIEQLRQEVKS</sequence>
<organism evidence="1 3">
    <name type="scientific">Marinomonas primoryensis</name>
    <dbReference type="NCBI Taxonomy" id="178399"/>
    <lineage>
        <taxon>Bacteria</taxon>
        <taxon>Pseudomonadati</taxon>
        <taxon>Pseudomonadota</taxon>
        <taxon>Gammaproteobacteria</taxon>
        <taxon>Oceanospirillales</taxon>
        <taxon>Oceanospirillaceae</taxon>
        <taxon>Marinomonas</taxon>
    </lineage>
</organism>
<dbReference type="Pfam" id="PF13412">
    <property type="entry name" value="HTH_24"/>
    <property type="match status" value="1"/>
</dbReference>
<dbReference type="InterPro" id="IPR026433">
    <property type="entry name" value="MarR_EPS"/>
</dbReference>
<evidence type="ECO:0000313" key="2">
    <source>
        <dbReference type="EMBL" id="AWY02128.1"/>
    </source>
</evidence>
<gene>
    <name evidence="1" type="ORF">A8139_14600</name>
    <name evidence="2" type="ORF">A8139_20945</name>
</gene>
<dbReference type="GO" id="GO:0006355">
    <property type="term" value="P:regulation of DNA-templated transcription"/>
    <property type="evidence" value="ECO:0007669"/>
    <property type="project" value="UniProtKB-ARBA"/>
</dbReference>
<protein>
    <submittedName>
        <fullName evidence="1">MarR family EPS-associated transcriptional regulator</fullName>
    </submittedName>
</protein>
<proteinExistence type="predicted"/>
<dbReference type="Proteomes" id="UP000249898">
    <property type="component" value="Chromosome"/>
</dbReference>
<evidence type="ECO:0000313" key="1">
    <source>
        <dbReference type="EMBL" id="AWY01073.1"/>
    </source>
</evidence>
<dbReference type="Gene3D" id="1.10.10.10">
    <property type="entry name" value="Winged helix-like DNA-binding domain superfamily/Winged helix DNA-binding domain"/>
    <property type="match status" value="1"/>
</dbReference>
<dbReference type="NCBIfam" id="TIGR04176">
    <property type="entry name" value="MarR_EPS"/>
    <property type="match status" value="1"/>
</dbReference>